<accession>A0A561F062</accession>
<dbReference type="EMBL" id="VIVR01000001">
    <property type="protein sequence ID" value="TWE21202.1"/>
    <property type="molecule type" value="Genomic_DNA"/>
</dbReference>
<gene>
    <name evidence="1" type="ORF">FB465_6369</name>
</gene>
<evidence type="ECO:0000313" key="1">
    <source>
        <dbReference type="EMBL" id="TWE21202.1"/>
    </source>
</evidence>
<proteinExistence type="predicted"/>
<reference evidence="1 2" key="1">
    <citation type="submission" date="2019-06" db="EMBL/GenBank/DDBJ databases">
        <title>Sequencing the genomes of 1000 actinobacteria strains.</title>
        <authorList>
            <person name="Klenk H.-P."/>
        </authorList>
    </citation>
    <scope>NUCLEOTIDE SEQUENCE [LARGE SCALE GENOMIC DNA]</scope>
    <source>
        <strain evidence="1 2">DSM 41649</strain>
    </source>
</reference>
<evidence type="ECO:0000313" key="2">
    <source>
        <dbReference type="Proteomes" id="UP000318416"/>
    </source>
</evidence>
<dbReference type="AlphaFoldDB" id="A0A561F062"/>
<protein>
    <submittedName>
        <fullName evidence="1">Uncharacterized protein</fullName>
    </submittedName>
</protein>
<organism evidence="1 2">
    <name type="scientific">Kitasatospora atroaurantiaca</name>
    <dbReference type="NCBI Taxonomy" id="285545"/>
    <lineage>
        <taxon>Bacteria</taxon>
        <taxon>Bacillati</taxon>
        <taxon>Actinomycetota</taxon>
        <taxon>Actinomycetes</taxon>
        <taxon>Kitasatosporales</taxon>
        <taxon>Streptomycetaceae</taxon>
        <taxon>Kitasatospora</taxon>
    </lineage>
</organism>
<dbReference type="Proteomes" id="UP000318416">
    <property type="component" value="Unassembled WGS sequence"/>
</dbReference>
<keyword evidence="2" id="KW-1185">Reference proteome</keyword>
<dbReference type="RefSeq" id="WP_145796010.1">
    <property type="nucleotide sequence ID" value="NZ_BAAABR010000019.1"/>
</dbReference>
<sequence>MNVTVHIERLVLEGVDLGPGAAGRLRAALAQALSEALAGQPVPWPALRAPTRLTVSLPAGGALGPGPAAALGRDTGRALGAGFTAGGGAA</sequence>
<comment type="caution">
    <text evidence="1">The sequence shown here is derived from an EMBL/GenBank/DDBJ whole genome shotgun (WGS) entry which is preliminary data.</text>
</comment>
<name>A0A561F062_9ACTN</name>